<dbReference type="GeneID" id="19189570"/>
<comment type="caution">
    <text evidence="3">The sequence shown here is derived from an EMBL/GenBank/DDBJ whole genome shotgun (WGS) entry which is preliminary data.</text>
</comment>
<dbReference type="Proteomes" id="UP000019471">
    <property type="component" value="Unassembled WGS sequence"/>
</dbReference>
<reference evidence="3 4" key="1">
    <citation type="submission" date="2013-03" db="EMBL/GenBank/DDBJ databases">
        <title>The Genome Sequence of Cladophialophora psammophila CBS 110553.</title>
        <authorList>
            <consortium name="The Broad Institute Genomics Platform"/>
            <person name="Cuomo C."/>
            <person name="de Hoog S."/>
            <person name="Gorbushina A."/>
            <person name="Walker B."/>
            <person name="Young S.K."/>
            <person name="Zeng Q."/>
            <person name="Gargeya S."/>
            <person name="Fitzgerald M."/>
            <person name="Haas B."/>
            <person name="Abouelleil A."/>
            <person name="Allen A.W."/>
            <person name="Alvarado L."/>
            <person name="Arachchi H.M."/>
            <person name="Berlin A.M."/>
            <person name="Chapman S.B."/>
            <person name="Gainer-Dewar J."/>
            <person name="Goldberg J."/>
            <person name="Griggs A."/>
            <person name="Gujja S."/>
            <person name="Hansen M."/>
            <person name="Howarth C."/>
            <person name="Imamovic A."/>
            <person name="Ireland A."/>
            <person name="Larimer J."/>
            <person name="McCowan C."/>
            <person name="Murphy C."/>
            <person name="Pearson M."/>
            <person name="Poon T.W."/>
            <person name="Priest M."/>
            <person name="Roberts A."/>
            <person name="Saif S."/>
            <person name="Shea T."/>
            <person name="Sisk P."/>
            <person name="Sykes S."/>
            <person name="Wortman J."/>
            <person name="Nusbaum C."/>
            <person name="Birren B."/>
        </authorList>
    </citation>
    <scope>NUCLEOTIDE SEQUENCE [LARGE SCALE GENOMIC DNA]</scope>
    <source>
        <strain evidence="3 4">CBS 110553</strain>
    </source>
</reference>
<dbReference type="AlphaFoldDB" id="W9X4Y0"/>
<gene>
    <name evidence="3" type="ORF">A1O5_04849</name>
</gene>
<protein>
    <submittedName>
        <fullName evidence="3">Uncharacterized protein</fullName>
    </submittedName>
</protein>
<evidence type="ECO:0000313" key="3">
    <source>
        <dbReference type="EMBL" id="EXJ72345.1"/>
    </source>
</evidence>
<keyword evidence="4" id="KW-1185">Reference proteome</keyword>
<dbReference type="HOGENOM" id="CLU_2015031_0_0_1"/>
<dbReference type="RefSeq" id="XP_007743643.1">
    <property type="nucleotide sequence ID" value="XM_007745453.1"/>
</dbReference>
<evidence type="ECO:0000256" key="1">
    <source>
        <dbReference type="SAM" id="Coils"/>
    </source>
</evidence>
<keyword evidence="1" id="KW-0175">Coiled coil</keyword>
<evidence type="ECO:0000313" key="4">
    <source>
        <dbReference type="Proteomes" id="UP000019471"/>
    </source>
</evidence>
<sequence>MIAQIVKPRPEHRPEIQANSSFQAPTEDTLEEIKAAFKSVQEESRQLQELLGAAEQANQDFFCTYRLDIRPETSDEGKFRNFIRAFVDLHSESEAVIEWEALESSWTGRINQARQWTKWPNHP</sequence>
<feature type="coiled-coil region" evidence="1">
    <location>
        <begin position="30"/>
        <end position="60"/>
    </location>
</feature>
<proteinExistence type="predicted"/>
<dbReference type="EMBL" id="AMGX01000006">
    <property type="protein sequence ID" value="EXJ72345.1"/>
    <property type="molecule type" value="Genomic_DNA"/>
</dbReference>
<feature type="region of interest" description="Disordered" evidence="2">
    <location>
        <begin position="1"/>
        <end position="25"/>
    </location>
</feature>
<organism evidence="3 4">
    <name type="scientific">Cladophialophora psammophila CBS 110553</name>
    <dbReference type="NCBI Taxonomy" id="1182543"/>
    <lineage>
        <taxon>Eukaryota</taxon>
        <taxon>Fungi</taxon>
        <taxon>Dikarya</taxon>
        <taxon>Ascomycota</taxon>
        <taxon>Pezizomycotina</taxon>
        <taxon>Eurotiomycetes</taxon>
        <taxon>Chaetothyriomycetidae</taxon>
        <taxon>Chaetothyriales</taxon>
        <taxon>Herpotrichiellaceae</taxon>
        <taxon>Cladophialophora</taxon>
    </lineage>
</organism>
<evidence type="ECO:0000256" key="2">
    <source>
        <dbReference type="SAM" id="MobiDB-lite"/>
    </source>
</evidence>
<name>W9X4Y0_9EURO</name>
<accession>W9X4Y0</accession>